<dbReference type="PANTHER" id="PTHR35528">
    <property type="entry name" value="BLL1675 PROTEIN"/>
    <property type="match status" value="1"/>
</dbReference>
<dbReference type="InterPro" id="IPR032874">
    <property type="entry name" value="DDE_dom"/>
</dbReference>
<accession>A0ABM8XKM9</accession>
<dbReference type="PROSITE" id="PS50994">
    <property type="entry name" value="INTEGRASE"/>
    <property type="match status" value="1"/>
</dbReference>
<dbReference type="EMBL" id="CAJZAF010000028">
    <property type="protein sequence ID" value="CAG9180744.1"/>
    <property type="molecule type" value="Genomic_DNA"/>
</dbReference>
<feature type="domain" description="Integrase catalytic" evidence="5">
    <location>
        <begin position="80"/>
        <end position="238"/>
    </location>
</feature>
<dbReference type="SUPFAM" id="SSF53098">
    <property type="entry name" value="Ribonuclease H-like"/>
    <property type="match status" value="1"/>
</dbReference>
<protein>
    <submittedName>
        <fullName evidence="6">IS6 family transposase ISBmu21</fullName>
    </submittedName>
</protein>
<evidence type="ECO:0000313" key="6">
    <source>
        <dbReference type="EMBL" id="CAG9180744.1"/>
    </source>
</evidence>
<evidence type="ECO:0000256" key="2">
    <source>
        <dbReference type="ARBA" id="ARBA00022578"/>
    </source>
</evidence>
<evidence type="ECO:0000313" key="7">
    <source>
        <dbReference type="Proteomes" id="UP000701702"/>
    </source>
</evidence>
<organism evidence="6 7">
    <name type="scientific">Cupriavidus pinatubonensis</name>
    <dbReference type="NCBI Taxonomy" id="248026"/>
    <lineage>
        <taxon>Bacteria</taxon>
        <taxon>Pseudomonadati</taxon>
        <taxon>Pseudomonadota</taxon>
        <taxon>Betaproteobacteria</taxon>
        <taxon>Burkholderiales</taxon>
        <taxon>Burkholderiaceae</taxon>
        <taxon>Cupriavidus</taxon>
    </lineage>
</organism>
<keyword evidence="7" id="KW-1185">Reference proteome</keyword>
<dbReference type="Proteomes" id="UP000701702">
    <property type="component" value="Unassembled WGS sequence"/>
</dbReference>
<evidence type="ECO:0000259" key="5">
    <source>
        <dbReference type="PROSITE" id="PS50994"/>
    </source>
</evidence>
<evidence type="ECO:0000256" key="1">
    <source>
        <dbReference type="ARBA" id="ARBA00002286"/>
    </source>
</evidence>
<evidence type="ECO:0000256" key="3">
    <source>
        <dbReference type="ARBA" id="ARBA00023125"/>
    </source>
</evidence>
<name>A0ABM8XKM9_9BURK</name>
<keyword evidence="3" id="KW-0238">DNA-binding</keyword>
<dbReference type="NCBIfam" id="NF033587">
    <property type="entry name" value="transpos_IS6"/>
    <property type="match status" value="1"/>
</dbReference>
<keyword evidence="2" id="KW-0815">Transposition</keyword>
<keyword evidence="4" id="KW-0233">DNA recombination</keyword>
<proteinExistence type="predicted"/>
<evidence type="ECO:0000256" key="4">
    <source>
        <dbReference type="ARBA" id="ARBA00023172"/>
    </source>
</evidence>
<dbReference type="Gene3D" id="3.30.420.10">
    <property type="entry name" value="Ribonuclease H-like superfamily/Ribonuclease H"/>
    <property type="match status" value="1"/>
</dbReference>
<sequence length="241" mass="27949">MSHRTKRPRKTLPTGIAKVLKRLHYPLEVILLCVRWYVAYSLSLRDLEEMMAERGLLVDHSTVHRWVIKLLRVFEKAFRRHLRPVGTSWRMDETYILVKGQWKYLYRAVDKAGKTIDFLLCARRDTAAARRFFEKAIARNAAPQTVTVDKSGANLAALQAINAERETPIKIRQNKYLNNLVEQDHRSINRRVRPMLGFQNFRCARIILGGIETMRMISKDQMLAPKGNNPSAAKQFYSLVA</sequence>
<dbReference type="RefSeq" id="WP_224006020.1">
    <property type="nucleotide sequence ID" value="NZ_CAJZAF010000028.1"/>
</dbReference>
<dbReference type="Pfam" id="PF13610">
    <property type="entry name" value="DDE_Tnp_IS240"/>
    <property type="match status" value="1"/>
</dbReference>
<dbReference type="InterPro" id="IPR052183">
    <property type="entry name" value="IS_Transposase"/>
</dbReference>
<dbReference type="InterPro" id="IPR001584">
    <property type="entry name" value="Integrase_cat-core"/>
</dbReference>
<reference evidence="6 7" key="1">
    <citation type="submission" date="2021-08" db="EMBL/GenBank/DDBJ databases">
        <authorList>
            <person name="Peeters C."/>
        </authorList>
    </citation>
    <scope>NUCLEOTIDE SEQUENCE [LARGE SCALE GENOMIC DNA]</scope>
    <source>
        <strain evidence="6 7">LMG 23994</strain>
    </source>
</reference>
<dbReference type="InterPro" id="IPR047930">
    <property type="entry name" value="Transpos_IS6"/>
</dbReference>
<dbReference type="InterPro" id="IPR036397">
    <property type="entry name" value="RNaseH_sf"/>
</dbReference>
<dbReference type="InterPro" id="IPR012337">
    <property type="entry name" value="RNaseH-like_sf"/>
</dbReference>
<comment type="caution">
    <text evidence="6">The sequence shown here is derived from an EMBL/GenBank/DDBJ whole genome shotgun (WGS) entry which is preliminary data.</text>
</comment>
<gene>
    <name evidence="6" type="ORF">LMG23994_04481</name>
</gene>
<comment type="function">
    <text evidence="1">Involved in the transposition of the insertion sequence.</text>
</comment>
<dbReference type="PANTHER" id="PTHR35528:SF3">
    <property type="entry name" value="BLL1675 PROTEIN"/>
    <property type="match status" value="1"/>
</dbReference>